<accession>A0A5M6C1A1</accession>
<sequence length="160" mass="18782">MPADLPPLPPFTAETAHKKVKAAQDKWNTKTPHLISPAYTPDSTWRNRDQFFSGTAAIEKFLTEKWAKEKNYRLRKELFAFTENKIAVEFWYEYSETEDPTSQWYRTYGLEHWVFAEDGRMKSRQMSGNTIEITNEERWFTDGVDVNEGEVPRGHISVKN</sequence>
<name>A0A5M6C1A1_9TREE</name>
<dbReference type="PANTHER" id="PTHR31757">
    <property type="entry name" value="SLL0781 PROTEIN"/>
    <property type="match status" value="1"/>
</dbReference>
<dbReference type="OrthoDB" id="14527at2759"/>
<dbReference type="Gene3D" id="3.10.450.50">
    <property type="match status" value="1"/>
</dbReference>
<dbReference type="EMBL" id="CP144062">
    <property type="protein sequence ID" value="WWD21993.1"/>
    <property type="molecule type" value="Genomic_DNA"/>
</dbReference>
<dbReference type="GeneID" id="43587963"/>
<evidence type="ECO:0000313" key="2">
    <source>
        <dbReference type="Proteomes" id="UP000322225"/>
    </source>
</evidence>
<dbReference type="InterPro" id="IPR009783">
    <property type="entry name" value="DUF1348"/>
</dbReference>
<dbReference type="PANTHER" id="PTHR31757:SF0">
    <property type="entry name" value="SLL0781 PROTEIN"/>
    <property type="match status" value="1"/>
</dbReference>
<dbReference type="AlphaFoldDB" id="A0A5M6C1A1"/>
<proteinExistence type="predicted"/>
<dbReference type="SUPFAM" id="SSF54427">
    <property type="entry name" value="NTF2-like"/>
    <property type="match status" value="1"/>
</dbReference>
<dbReference type="KEGG" id="ksn:43587963"/>
<dbReference type="InterPro" id="IPR032710">
    <property type="entry name" value="NTF2-like_dom_sf"/>
</dbReference>
<gene>
    <name evidence="1" type="ORF">CI109_106481</name>
</gene>
<reference evidence="1" key="2">
    <citation type="submission" date="2024-01" db="EMBL/GenBank/DDBJ databases">
        <title>Comparative genomics of Cryptococcus and Kwoniella reveals pathogenesis evolution and contrasting modes of karyotype evolution via chromosome fusion or intercentromeric recombination.</title>
        <authorList>
            <person name="Coelho M.A."/>
            <person name="David-Palma M."/>
            <person name="Shea T."/>
            <person name="Bowers K."/>
            <person name="McGinley-Smith S."/>
            <person name="Mohammad A.W."/>
            <person name="Gnirke A."/>
            <person name="Yurkov A.M."/>
            <person name="Nowrousian M."/>
            <person name="Sun S."/>
            <person name="Cuomo C.A."/>
            <person name="Heitman J."/>
        </authorList>
    </citation>
    <scope>NUCLEOTIDE SEQUENCE</scope>
    <source>
        <strain evidence="1">CBS 12478</strain>
    </source>
</reference>
<keyword evidence="2" id="KW-1185">Reference proteome</keyword>
<dbReference type="RefSeq" id="XP_031861834.1">
    <property type="nucleotide sequence ID" value="XM_032003836.1"/>
</dbReference>
<evidence type="ECO:0000313" key="1">
    <source>
        <dbReference type="EMBL" id="WWD21993.1"/>
    </source>
</evidence>
<reference evidence="1" key="1">
    <citation type="submission" date="2017-08" db="EMBL/GenBank/DDBJ databases">
        <authorList>
            <person name="Cuomo C."/>
            <person name="Billmyre B."/>
            <person name="Heitman J."/>
        </authorList>
    </citation>
    <scope>NUCLEOTIDE SEQUENCE</scope>
    <source>
        <strain evidence="1">CBS 12478</strain>
    </source>
</reference>
<dbReference type="Pfam" id="PF07080">
    <property type="entry name" value="DUF1348"/>
    <property type="match status" value="1"/>
</dbReference>
<organism evidence="1 2">
    <name type="scientific">Kwoniella shandongensis</name>
    <dbReference type="NCBI Taxonomy" id="1734106"/>
    <lineage>
        <taxon>Eukaryota</taxon>
        <taxon>Fungi</taxon>
        <taxon>Dikarya</taxon>
        <taxon>Basidiomycota</taxon>
        <taxon>Agaricomycotina</taxon>
        <taxon>Tremellomycetes</taxon>
        <taxon>Tremellales</taxon>
        <taxon>Cryptococcaceae</taxon>
        <taxon>Kwoniella</taxon>
    </lineage>
</organism>
<protein>
    <submittedName>
        <fullName evidence="1">Uncharacterized protein</fullName>
    </submittedName>
</protein>
<dbReference type="Proteomes" id="UP000322225">
    <property type="component" value="Chromosome 12"/>
</dbReference>